<gene>
    <name evidence="3" type="ORF">METZ01_LOCUS147151</name>
</gene>
<dbReference type="PANTHER" id="PTHR35889">
    <property type="entry name" value="CYCLOINULO-OLIGOSACCHARIDE FRUCTANOTRANSFERASE-RELATED"/>
    <property type="match status" value="1"/>
</dbReference>
<name>A0A381ZZN1_9ZZZZ</name>
<protein>
    <recommendedName>
        <fullName evidence="4">Cytochrome c domain-containing protein</fullName>
    </recommendedName>
</protein>
<reference evidence="3" key="1">
    <citation type="submission" date="2018-05" db="EMBL/GenBank/DDBJ databases">
        <authorList>
            <person name="Lanie J.A."/>
            <person name="Ng W.-L."/>
            <person name="Kazmierczak K.M."/>
            <person name="Andrzejewski T.M."/>
            <person name="Davidsen T.M."/>
            <person name="Wayne K.J."/>
            <person name="Tettelin H."/>
            <person name="Glass J.I."/>
            <person name="Rusch D."/>
            <person name="Podicherti R."/>
            <person name="Tsui H.-C.T."/>
            <person name="Winkler M.E."/>
        </authorList>
    </citation>
    <scope>NUCLEOTIDE SEQUENCE</scope>
</reference>
<feature type="domain" description="Cytochrome C Planctomycete-type" evidence="2">
    <location>
        <begin position="49"/>
        <end position="109"/>
    </location>
</feature>
<dbReference type="InterPro" id="IPR011444">
    <property type="entry name" value="DUF1549"/>
</dbReference>
<dbReference type="GO" id="GO:0020037">
    <property type="term" value="F:heme binding"/>
    <property type="evidence" value="ECO:0007669"/>
    <property type="project" value="InterPro"/>
</dbReference>
<dbReference type="InterPro" id="IPR011429">
    <property type="entry name" value="Cyt_c_Planctomycete-type"/>
</dbReference>
<evidence type="ECO:0008006" key="4">
    <source>
        <dbReference type="Google" id="ProtNLM"/>
    </source>
</evidence>
<organism evidence="3">
    <name type="scientific">marine metagenome</name>
    <dbReference type="NCBI Taxonomy" id="408172"/>
    <lineage>
        <taxon>unclassified sequences</taxon>
        <taxon>metagenomes</taxon>
        <taxon>ecological metagenomes</taxon>
    </lineage>
</organism>
<evidence type="ECO:0000259" key="2">
    <source>
        <dbReference type="Pfam" id="PF07635"/>
    </source>
</evidence>
<dbReference type="InterPro" id="IPR036909">
    <property type="entry name" value="Cyt_c-like_dom_sf"/>
</dbReference>
<dbReference type="Pfam" id="PF07583">
    <property type="entry name" value="PSCyt2"/>
    <property type="match status" value="1"/>
</dbReference>
<dbReference type="GO" id="GO:0009055">
    <property type="term" value="F:electron transfer activity"/>
    <property type="evidence" value="ECO:0007669"/>
    <property type="project" value="InterPro"/>
</dbReference>
<dbReference type="SUPFAM" id="SSF46626">
    <property type="entry name" value="Cytochrome c"/>
    <property type="match status" value="1"/>
</dbReference>
<evidence type="ECO:0000259" key="1">
    <source>
        <dbReference type="Pfam" id="PF07583"/>
    </source>
</evidence>
<dbReference type="AlphaFoldDB" id="A0A381ZZN1"/>
<feature type="domain" description="DUF1549" evidence="1">
    <location>
        <begin position="158"/>
        <end position="341"/>
    </location>
</feature>
<dbReference type="PANTHER" id="PTHR35889:SF3">
    <property type="entry name" value="F-BOX DOMAIN-CONTAINING PROTEIN"/>
    <property type="match status" value="1"/>
</dbReference>
<proteinExistence type="predicted"/>
<dbReference type="EMBL" id="UINC01023171">
    <property type="protein sequence ID" value="SVA94297.1"/>
    <property type="molecule type" value="Genomic_DNA"/>
</dbReference>
<evidence type="ECO:0000313" key="3">
    <source>
        <dbReference type="EMBL" id="SVA94297.1"/>
    </source>
</evidence>
<accession>A0A381ZZN1</accession>
<feature type="non-terminal residue" evidence="3">
    <location>
        <position position="341"/>
    </location>
</feature>
<sequence>MTYSHRQRAWRRFRSIVLLSLVLANSFVTGVAEEISFNRDVRPILSANCFSCHGPDKKARKAKLRLDTREGALFDLGGYRALEPGKADDSELILRVETDDPDDQMPPPDTGHALTAEDRRILRAWVNAGGEYDVHWSFKRPVKAPLPNLAQKDWPRHPLDHFVLKRLETNGMKPSKDADRYRWIRRVSLDLTGLPPTPEEADAFVADKSDKAYEKEVDRLLESSSYGEHWARMWLDLARYADTKGYEKDRHRNIWIYREWVIQALNDDMPFDQFTTEQLAGDLLPNPTSDQLVATAFHRNTMSNDEGGTDNEEFRVAAVKDRVDSTVQVWMGLTMGCAKCH</sequence>
<dbReference type="Pfam" id="PF07635">
    <property type="entry name" value="PSCyt1"/>
    <property type="match status" value="1"/>
</dbReference>